<gene>
    <name evidence="6" type="ORF">DMC30DRAFT_387865</name>
</gene>
<dbReference type="EMBL" id="SOZI01000005">
    <property type="protein sequence ID" value="TNY24053.1"/>
    <property type="molecule type" value="Genomic_DNA"/>
</dbReference>
<evidence type="ECO:0000256" key="1">
    <source>
        <dbReference type="ARBA" id="ARBA00006198"/>
    </source>
</evidence>
<accession>A0A5C5G4M6</accession>
<evidence type="ECO:0000256" key="2">
    <source>
        <dbReference type="ARBA" id="ARBA00012122"/>
    </source>
</evidence>
<sequence>MPSVDLPRWHLCVDGGGTAVKVVVASSDGAHLASATGGPCNVKSVGASTALATIVAATRKALSQIPDLSLALDGLDPLLLPVGLFTSVWLALAGILHKSDVDAFAPLAARVFGFLPDDPALRITNDGQLLGAPCLAMAQVDTAIALVAGTGSVALAFAKDSSGRALRLIGVDGGWGYLLGDEGSGFAVARIAIRRLLAAHDAATTASLRDPFAKSPPLLALFSDLLATFGVADAAELVDRTYADHSLPTDAVPPSFTSSESNRKLWIAVGAPVVLAYAFGASSTCRASVQMAQSIVEEAVSPLVGAVERLAGGHVDPRRALLSLGGGMWRTEGYRDLLVRGLEKRGLEFAAVKVVESAAAEGAHALCAQAAPGP</sequence>
<comment type="caution">
    <text evidence="6">The sequence shown here is derived from an EMBL/GenBank/DDBJ whole genome shotgun (WGS) entry which is preliminary data.</text>
</comment>
<dbReference type="Gene3D" id="3.30.420.40">
    <property type="match status" value="2"/>
</dbReference>
<dbReference type="CDD" id="cd24007">
    <property type="entry name" value="ASKHA_NBD_eukNAGK-like"/>
    <property type="match status" value="1"/>
</dbReference>
<dbReference type="PANTHER" id="PTHR43190:SF3">
    <property type="entry name" value="N-ACETYL-D-GLUCOSAMINE KINASE"/>
    <property type="match status" value="1"/>
</dbReference>
<evidence type="ECO:0000259" key="5">
    <source>
        <dbReference type="Pfam" id="PF01869"/>
    </source>
</evidence>
<comment type="similarity">
    <text evidence="1">Belongs to the eukaryotic-type N-acetylglucosamine kinase family.</text>
</comment>
<name>A0A5C5G4M6_9BASI</name>
<dbReference type="AlphaFoldDB" id="A0A5C5G4M6"/>
<evidence type="ECO:0000313" key="7">
    <source>
        <dbReference type="Proteomes" id="UP000311382"/>
    </source>
</evidence>
<protein>
    <recommendedName>
        <fullName evidence="3">N-acetyl-D-glucosamine kinase</fullName>
        <ecNumber evidence="2">2.7.1.59</ecNumber>
    </recommendedName>
    <alternativeName>
        <fullName evidence="4">GlcNAc kinase</fullName>
    </alternativeName>
</protein>
<dbReference type="OrthoDB" id="311172at2759"/>
<evidence type="ECO:0000313" key="6">
    <source>
        <dbReference type="EMBL" id="TNY24053.1"/>
    </source>
</evidence>
<evidence type="ECO:0000256" key="3">
    <source>
        <dbReference type="ARBA" id="ARBA00014974"/>
    </source>
</evidence>
<reference evidence="6 7" key="1">
    <citation type="submission" date="2019-03" db="EMBL/GenBank/DDBJ databases">
        <title>Rhodosporidium diobovatum UCD-FST 08-225 genome sequencing, assembly, and annotation.</title>
        <authorList>
            <person name="Fakankun I.U."/>
            <person name="Fristensky B."/>
            <person name="Levin D.B."/>
        </authorList>
    </citation>
    <scope>NUCLEOTIDE SEQUENCE [LARGE SCALE GENOMIC DNA]</scope>
    <source>
        <strain evidence="6 7">UCD-FST 08-225</strain>
    </source>
</reference>
<dbReference type="InterPro" id="IPR002731">
    <property type="entry name" value="ATPase_BadF"/>
</dbReference>
<dbReference type="InterPro" id="IPR043129">
    <property type="entry name" value="ATPase_NBD"/>
</dbReference>
<dbReference type="EC" id="2.7.1.59" evidence="2"/>
<dbReference type="Pfam" id="PF01869">
    <property type="entry name" value="BcrAD_BadFG"/>
    <property type="match status" value="1"/>
</dbReference>
<organism evidence="6 7">
    <name type="scientific">Rhodotorula diobovata</name>
    <dbReference type="NCBI Taxonomy" id="5288"/>
    <lineage>
        <taxon>Eukaryota</taxon>
        <taxon>Fungi</taxon>
        <taxon>Dikarya</taxon>
        <taxon>Basidiomycota</taxon>
        <taxon>Pucciniomycotina</taxon>
        <taxon>Microbotryomycetes</taxon>
        <taxon>Sporidiobolales</taxon>
        <taxon>Sporidiobolaceae</taxon>
        <taxon>Rhodotorula</taxon>
    </lineage>
</organism>
<dbReference type="InterPro" id="IPR052519">
    <property type="entry name" value="Euk-type_GlcNAc_Kinase"/>
</dbReference>
<dbReference type="GO" id="GO:0045127">
    <property type="term" value="F:N-acetylglucosamine kinase activity"/>
    <property type="evidence" value="ECO:0007669"/>
    <property type="project" value="UniProtKB-EC"/>
</dbReference>
<dbReference type="Proteomes" id="UP000311382">
    <property type="component" value="Unassembled WGS sequence"/>
</dbReference>
<keyword evidence="7" id="KW-1185">Reference proteome</keyword>
<dbReference type="PANTHER" id="PTHR43190">
    <property type="entry name" value="N-ACETYL-D-GLUCOSAMINE KINASE"/>
    <property type="match status" value="1"/>
</dbReference>
<feature type="domain" description="ATPase BadF/BadG/BcrA/BcrD type" evidence="5">
    <location>
        <begin position="13"/>
        <end position="349"/>
    </location>
</feature>
<evidence type="ECO:0000256" key="4">
    <source>
        <dbReference type="ARBA" id="ARBA00031123"/>
    </source>
</evidence>
<proteinExistence type="inferred from homology"/>
<dbReference type="STRING" id="5288.A0A5C5G4M6"/>
<dbReference type="SUPFAM" id="SSF53067">
    <property type="entry name" value="Actin-like ATPase domain"/>
    <property type="match status" value="2"/>
</dbReference>